<evidence type="ECO:0000256" key="13">
    <source>
        <dbReference type="SAM" id="Phobius"/>
    </source>
</evidence>
<accession>A0A814CTU4</accession>
<gene>
    <name evidence="15" type="ORF">GPM918_LOCUS11133</name>
    <name evidence="16" type="ORF">SRO942_LOCUS11134</name>
</gene>
<keyword evidence="6" id="KW-0631">Potassium channel</keyword>
<dbReference type="InterPro" id="IPR003092">
    <property type="entry name" value="2pore_dom_K_chnl_TASK"/>
</dbReference>
<evidence type="ECO:0000313" key="17">
    <source>
        <dbReference type="Proteomes" id="UP000663829"/>
    </source>
</evidence>
<keyword evidence="7" id="KW-0630">Potassium</keyword>
<evidence type="ECO:0000313" key="15">
    <source>
        <dbReference type="EMBL" id="CAF0949033.1"/>
    </source>
</evidence>
<proteinExistence type="inferred from homology"/>
<dbReference type="OrthoDB" id="297496at2759"/>
<dbReference type="AlphaFoldDB" id="A0A814CTU4"/>
<protein>
    <recommendedName>
        <fullName evidence="14">Potassium channel domain-containing protein</fullName>
    </recommendedName>
</protein>
<feature type="transmembrane region" description="Helical" evidence="13">
    <location>
        <begin position="59"/>
        <end position="79"/>
    </location>
</feature>
<dbReference type="PRINTS" id="PR01333">
    <property type="entry name" value="2POREKCHANEL"/>
</dbReference>
<evidence type="ECO:0000256" key="2">
    <source>
        <dbReference type="ARBA" id="ARBA00006666"/>
    </source>
</evidence>
<feature type="transmembrane region" description="Helical" evidence="13">
    <location>
        <begin position="127"/>
        <end position="148"/>
    </location>
</feature>
<evidence type="ECO:0000259" key="14">
    <source>
        <dbReference type="Pfam" id="PF07885"/>
    </source>
</evidence>
<keyword evidence="8 13" id="KW-1133">Transmembrane helix</keyword>
<dbReference type="PRINTS" id="PR01095">
    <property type="entry name" value="TASKCHANNEL"/>
</dbReference>
<feature type="domain" description="Potassium channel" evidence="14">
    <location>
        <begin position="117"/>
        <end position="181"/>
    </location>
</feature>
<feature type="transmembrane region" description="Helical" evidence="13">
    <location>
        <begin position="290"/>
        <end position="310"/>
    </location>
</feature>
<dbReference type="EMBL" id="CAJOBC010002276">
    <property type="protein sequence ID" value="CAF3724884.1"/>
    <property type="molecule type" value="Genomic_DNA"/>
</dbReference>
<sequence>MYSKILWNILSLKEEQLNLCMESHLHELAFYTFANNVLAGKENPPESTPSFKIQNCKTLAYIVGTFIYLIIGATIFDKLESKQEDVRRNHYENNITVFQQQHNMSEYDFDRLTYIILKNHQYKKKQWQFIGSFYYSTVVLTLIGYGHATPATSSGKAVTIAYALIGIPMSLIMFQSVGERLNSLITYCLKRLKRRFKKREHVTDMELLTCEALLSVLTVLTGSYMFYLNEKWSYLSSFYYCLLTLYVFKFSKKNNKKKQTNLIFKLKYLFRTTIGFGDFVPLQQKNYNEYAWAYIIFTIGFILTGLTILASSSNLLVLKMVETDTNRIKNERNLAQERRKQAVRVVGDVISANGRLIALEETPSESLTQISESISLCSCTWNQPCAQRQCCCFILRKRGRQMEQTYSNSSPKQKQQFGDILNRLTKEESSTNTLTRSYLALDQIRIQKRNSI</sequence>
<evidence type="ECO:0000256" key="5">
    <source>
        <dbReference type="ARBA" id="ARBA00022692"/>
    </source>
</evidence>
<evidence type="ECO:0000313" key="16">
    <source>
        <dbReference type="EMBL" id="CAF3724884.1"/>
    </source>
</evidence>
<dbReference type="InterPro" id="IPR003280">
    <property type="entry name" value="2pore_dom_K_chnl"/>
</dbReference>
<reference evidence="15" key="1">
    <citation type="submission" date="2021-02" db="EMBL/GenBank/DDBJ databases">
        <authorList>
            <person name="Nowell W R."/>
        </authorList>
    </citation>
    <scope>NUCLEOTIDE SEQUENCE</scope>
</reference>
<keyword evidence="5 12" id="KW-0812">Transmembrane</keyword>
<evidence type="ECO:0000256" key="4">
    <source>
        <dbReference type="ARBA" id="ARBA00022538"/>
    </source>
</evidence>
<dbReference type="EMBL" id="CAJNOQ010002276">
    <property type="protein sequence ID" value="CAF0949033.1"/>
    <property type="molecule type" value="Genomic_DNA"/>
</dbReference>
<dbReference type="Proteomes" id="UP000681722">
    <property type="component" value="Unassembled WGS sequence"/>
</dbReference>
<comment type="subcellular location">
    <subcellularLocation>
        <location evidence="1">Membrane</location>
        <topology evidence="1">Multi-pass membrane protein</topology>
    </subcellularLocation>
</comment>
<keyword evidence="10 13" id="KW-0472">Membrane</keyword>
<keyword evidence="11 12" id="KW-0407">Ion channel</keyword>
<dbReference type="GO" id="GO:0022841">
    <property type="term" value="F:potassium ion leak channel activity"/>
    <property type="evidence" value="ECO:0007669"/>
    <property type="project" value="TreeGrafter"/>
</dbReference>
<feature type="transmembrane region" description="Helical" evidence="13">
    <location>
        <begin position="232"/>
        <end position="248"/>
    </location>
</feature>
<keyword evidence="17" id="KW-1185">Reference proteome</keyword>
<name>A0A814CTU4_9BILA</name>
<keyword evidence="4" id="KW-0633">Potassium transport</keyword>
<feature type="transmembrane region" description="Helical" evidence="13">
    <location>
        <begin position="160"/>
        <end position="181"/>
    </location>
</feature>
<keyword evidence="3 12" id="KW-0813">Transport</keyword>
<evidence type="ECO:0000256" key="3">
    <source>
        <dbReference type="ARBA" id="ARBA00022448"/>
    </source>
</evidence>
<evidence type="ECO:0000256" key="9">
    <source>
        <dbReference type="ARBA" id="ARBA00023065"/>
    </source>
</evidence>
<keyword evidence="9 12" id="KW-0406">Ion transport</keyword>
<dbReference type="SUPFAM" id="SSF81324">
    <property type="entry name" value="Voltage-gated potassium channels"/>
    <property type="match status" value="3"/>
</dbReference>
<evidence type="ECO:0000256" key="11">
    <source>
        <dbReference type="ARBA" id="ARBA00023303"/>
    </source>
</evidence>
<evidence type="ECO:0000256" key="7">
    <source>
        <dbReference type="ARBA" id="ARBA00022958"/>
    </source>
</evidence>
<comment type="caution">
    <text evidence="15">The sequence shown here is derived from an EMBL/GenBank/DDBJ whole genome shotgun (WGS) entry which is preliminary data.</text>
</comment>
<evidence type="ECO:0000256" key="10">
    <source>
        <dbReference type="ARBA" id="ARBA00023136"/>
    </source>
</evidence>
<evidence type="ECO:0000256" key="12">
    <source>
        <dbReference type="RuleBase" id="RU003857"/>
    </source>
</evidence>
<dbReference type="InterPro" id="IPR013099">
    <property type="entry name" value="K_chnl_dom"/>
</dbReference>
<evidence type="ECO:0000256" key="6">
    <source>
        <dbReference type="ARBA" id="ARBA00022826"/>
    </source>
</evidence>
<dbReference type="GO" id="GO:0030322">
    <property type="term" value="P:stabilization of membrane potential"/>
    <property type="evidence" value="ECO:0007669"/>
    <property type="project" value="TreeGrafter"/>
</dbReference>
<dbReference type="PANTHER" id="PTHR11003">
    <property type="entry name" value="POTASSIUM CHANNEL, SUBFAMILY K"/>
    <property type="match status" value="1"/>
</dbReference>
<comment type="similarity">
    <text evidence="2 12">Belongs to the two pore domain potassium channel (TC 1.A.1.8) family.</text>
</comment>
<organism evidence="15 17">
    <name type="scientific">Didymodactylos carnosus</name>
    <dbReference type="NCBI Taxonomy" id="1234261"/>
    <lineage>
        <taxon>Eukaryota</taxon>
        <taxon>Metazoa</taxon>
        <taxon>Spiralia</taxon>
        <taxon>Gnathifera</taxon>
        <taxon>Rotifera</taxon>
        <taxon>Eurotatoria</taxon>
        <taxon>Bdelloidea</taxon>
        <taxon>Philodinida</taxon>
        <taxon>Philodinidae</taxon>
        <taxon>Didymodactylos</taxon>
    </lineage>
</organism>
<evidence type="ECO:0000256" key="8">
    <source>
        <dbReference type="ARBA" id="ARBA00022989"/>
    </source>
</evidence>
<dbReference type="PANTHER" id="PTHR11003:SF291">
    <property type="entry name" value="IP11374P"/>
    <property type="match status" value="1"/>
</dbReference>
<evidence type="ECO:0000256" key="1">
    <source>
        <dbReference type="ARBA" id="ARBA00004141"/>
    </source>
</evidence>
<dbReference type="Gene3D" id="1.10.287.70">
    <property type="match status" value="1"/>
</dbReference>
<dbReference type="GO" id="GO:0015271">
    <property type="term" value="F:outward rectifier potassium channel activity"/>
    <property type="evidence" value="ECO:0007669"/>
    <property type="project" value="TreeGrafter"/>
</dbReference>
<feature type="transmembrane region" description="Helical" evidence="13">
    <location>
        <begin position="202"/>
        <end position="226"/>
    </location>
</feature>
<dbReference type="GO" id="GO:0005886">
    <property type="term" value="C:plasma membrane"/>
    <property type="evidence" value="ECO:0007669"/>
    <property type="project" value="TreeGrafter"/>
</dbReference>
<dbReference type="Proteomes" id="UP000663829">
    <property type="component" value="Unassembled WGS sequence"/>
</dbReference>
<dbReference type="Pfam" id="PF07885">
    <property type="entry name" value="Ion_trans_2"/>
    <property type="match status" value="1"/>
</dbReference>